<dbReference type="RefSeq" id="WP_177716696.1">
    <property type="nucleotide sequence ID" value="NZ_JACRSQ010000024.1"/>
</dbReference>
<comment type="caution">
    <text evidence="2">The sequence shown here is derived from an EMBL/GenBank/DDBJ whole genome shotgun (WGS) entry which is preliminary data.</text>
</comment>
<accession>A0A926DW71</accession>
<dbReference type="Proteomes" id="UP000657006">
    <property type="component" value="Unassembled WGS sequence"/>
</dbReference>
<keyword evidence="3" id="KW-1185">Reference proteome</keyword>
<dbReference type="AlphaFoldDB" id="A0A926DW71"/>
<name>A0A926DW71_9FIRM</name>
<dbReference type="PANTHER" id="PTHR42663:SF6">
    <property type="entry name" value="HYDROLASE C777.06C-RELATED"/>
    <property type="match status" value="1"/>
</dbReference>
<dbReference type="InterPro" id="IPR001279">
    <property type="entry name" value="Metallo-B-lactamas"/>
</dbReference>
<gene>
    <name evidence="2" type="ORF">H8730_13360</name>
</gene>
<dbReference type="InterPro" id="IPR036866">
    <property type="entry name" value="RibonucZ/Hydroxyglut_hydro"/>
</dbReference>
<dbReference type="Gene3D" id="3.60.15.10">
    <property type="entry name" value="Ribonuclease Z/Hydroxyacylglutathione hydrolase-like"/>
    <property type="match status" value="1"/>
</dbReference>
<evidence type="ECO:0000313" key="2">
    <source>
        <dbReference type="EMBL" id="MBC8544529.1"/>
    </source>
</evidence>
<feature type="domain" description="Metallo-beta-lactamase" evidence="1">
    <location>
        <begin position="64"/>
        <end position="226"/>
    </location>
</feature>
<dbReference type="PANTHER" id="PTHR42663">
    <property type="entry name" value="HYDROLASE C777.06C-RELATED-RELATED"/>
    <property type="match status" value="1"/>
</dbReference>
<dbReference type="EMBL" id="JACRSQ010000024">
    <property type="protein sequence ID" value="MBC8544529.1"/>
    <property type="molecule type" value="Genomic_DNA"/>
</dbReference>
<evidence type="ECO:0000313" key="3">
    <source>
        <dbReference type="Proteomes" id="UP000657006"/>
    </source>
</evidence>
<sequence>MRFQYLGTAAAEGWPGVFCRCAVCEEARALGGRHIRTRSQAMINDDLLLDFPGDTYMHALHYGLDLAKIQYLFVTHCHIDHFYPQEFILRGDGFSSSVSNSPLSIFCSADTRDFFDTVAAPYISPSCAGLLQWHILEPYVPVQAGPYTVTPLPANHMHERPTAQPFLYQIENGSQSLLYCHDTGRFHEEVWTYLSTVKKPFSMISFDCTFGNCAKGQNNGHMGLGDVQVLRSRLQEMGLCTADTLCVLNHFSHNGISCLYHDLCAIAEPMGYLVSYDGMEFDL</sequence>
<dbReference type="Pfam" id="PF12706">
    <property type="entry name" value="Lactamase_B_2"/>
    <property type="match status" value="1"/>
</dbReference>
<dbReference type="SUPFAM" id="SSF56281">
    <property type="entry name" value="Metallo-hydrolase/oxidoreductase"/>
    <property type="match status" value="1"/>
</dbReference>
<reference evidence="2" key="1">
    <citation type="submission" date="2020-08" db="EMBL/GenBank/DDBJ databases">
        <title>Genome public.</title>
        <authorList>
            <person name="Liu C."/>
            <person name="Sun Q."/>
        </authorList>
    </citation>
    <scope>NUCLEOTIDE SEQUENCE</scope>
    <source>
        <strain evidence="2">NSJ-32</strain>
    </source>
</reference>
<proteinExistence type="predicted"/>
<protein>
    <recommendedName>
        <fullName evidence="1">Metallo-beta-lactamase domain-containing protein</fullName>
    </recommendedName>
</protein>
<organism evidence="2 3">
    <name type="scientific">Bianquea renquensis</name>
    <dbReference type="NCBI Taxonomy" id="2763661"/>
    <lineage>
        <taxon>Bacteria</taxon>
        <taxon>Bacillati</taxon>
        <taxon>Bacillota</taxon>
        <taxon>Clostridia</taxon>
        <taxon>Eubacteriales</taxon>
        <taxon>Bianqueaceae</taxon>
        <taxon>Bianquea</taxon>
    </lineage>
</organism>
<evidence type="ECO:0000259" key="1">
    <source>
        <dbReference type="Pfam" id="PF12706"/>
    </source>
</evidence>